<dbReference type="InterPro" id="IPR035892">
    <property type="entry name" value="C2_domain_sf"/>
</dbReference>
<keyword evidence="3" id="KW-1185">Reference proteome</keyword>
<reference evidence="2 3" key="1">
    <citation type="submission" date="2024-09" db="EMBL/GenBank/DDBJ databases">
        <title>Chromosome-scale assembly of Riccia fluitans.</title>
        <authorList>
            <person name="Paukszto L."/>
            <person name="Sawicki J."/>
            <person name="Karawczyk K."/>
            <person name="Piernik-Szablinska J."/>
            <person name="Szczecinska M."/>
            <person name="Mazdziarz M."/>
        </authorList>
    </citation>
    <scope>NUCLEOTIDE SEQUENCE [LARGE SCALE GENOMIC DNA]</scope>
    <source>
        <strain evidence="2">Rf_01</strain>
        <tissue evidence="2">Aerial parts of the thallus</tissue>
    </source>
</reference>
<dbReference type="EMBL" id="JBHFFA010000002">
    <property type="protein sequence ID" value="KAL2643508.1"/>
    <property type="molecule type" value="Genomic_DNA"/>
</dbReference>
<organism evidence="2 3">
    <name type="scientific">Riccia fluitans</name>
    <dbReference type="NCBI Taxonomy" id="41844"/>
    <lineage>
        <taxon>Eukaryota</taxon>
        <taxon>Viridiplantae</taxon>
        <taxon>Streptophyta</taxon>
        <taxon>Embryophyta</taxon>
        <taxon>Marchantiophyta</taxon>
        <taxon>Marchantiopsida</taxon>
        <taxon>Marchantiidae</taxon>
        <taxon>Marchantiales</taxon>
        <taxon>Ricciaceae</taxon>
        <taxon>Riccia</taxon>
    </lineage>
</organism>
<dbReference type="InterPro" id="IPR000008">
    <property type="entry name" value="C2_dom"/>
</dbReference>
<dbReference type="AlphaFoldDB" id="A0ABD1Z704"/>
<evidence type="ECO:0000313" key="2">
    <source>
        <dbReference type="EMBL" id="KAL2643508.1"/>
    </source>
</evidence>
<dbReference type="PANTHER" id="PTHR32246:SF173">
    <property type="entry name" value="C2 DOMAIN-CONTAINING PROTEIN"/>
    <property type="match status" value="1"/>
</dbReference>
<feature type="domain" description="C2" evidence="1">
    <location>
        <begin position="18"/>
        <end position="89"/>
    </location>
</feature>
<dbReference type="Pfam" id="PF00168">
    <property type="entry name" value="C2"/>
    <property type="match status" value="1"/>
</dbReference>
<accession>A0ABD1Z704</accession>
<evidence type="ECO:0000313" key="3">
    <source>
        <dbReference type="Proteomes" id="UP001605036"/>
    </source>
</evidence>
<dbReference type="SUPFAM" id="SSF49562">
    <property type="entry name" value="C2 domain (Calcium/lipid-binding domain, CaLB)"/>
    <property type="match status" value="1"/>
</dbReference>
<dbReference type="Proteomes" id="UP001605036">
    <property type="component" value="Unassembled WGS sequence"/>
</dbReference>
<evidence type="ECO:0000259" key="1">
    <source>
        <dbReference type="Pfam" id="PF00168"/>
    </source>
</evidence>
<name>A0ABD1Z704_9MARC</name>
<protein>
    <recommendedName>
        <fullName evidence="1">C2 domain-containing protein</fullName>
    </recommendedName>
</protein>
<gene>
    <name evidence="2" type="ORF">R1flu_011095</name>
</gene>
<dbReference type="PANTHER" id="PTHR32246">
    <property type="entry name" value="INGRESSION PROTEIN FIC1"/>
    <property type="match status" value="1"/>
</dbReference>
<proteinExistence type="predicted"/>
<sequence>MQTPAADTEASHLCGRGNSYKKKATKVDKTGGFNPRWNTKLLLTCDERFLRSPGYVLTLDLFSDGLLRKKLIGTVTIPLLDIARDERIAEKAQVMAFQVRSRRTRQLRGVLNVSIKLGEKRIIHYHYGGFTQQASQAPYPPGYGSGGYGAQYAVPNYAYPQLGQSHYGAGAGYQRRPRRGGPGLGTGLAAGALGGLVVGDMIDDVGDFGGCDF</sequence>
<dbReference type="Gene3D" id="2.60.40.150">
    <property type="entry name" value="C2 domain"/>
    <property type="match status" value="1"/>
</dbReference>
<comment type="caution">
    <text evidence="2">The sequence shown here is derived from an EMBL/GenBank/DDBJ whole genome shotgun (WGS) entry which is preliminary data.</text>
</comment>